<dbReference type="EMBL" id="JAGFBS010000004">
    <property type="protein sequence ID" value="KAG6379978.1"/>
    <property type="molecule type" value="Genomic_DNA"/>
</dbReference>
<dbReference type="OrthoDB" id="2658193at2759"/>
<sequence>MGHVKGVVDTNISDLRDQMVHVSLVSTKAPLSRTTNMHHTNSANLNLSNLKEAPSQTKGLTIKIPPLAAPSTSTTSRRCNTVATAAITHPYPGRACNSTPISMISNDGQMTPLTSRLATCTGRAAGLVIPDVPVRNPNGSRRLKSELWWDIVKHWTEGDPALSLHTPLRDWPPEWTQHNNRLFAVKYHQRSLVALEFLNTYWSDKARFLAAYPEAAKGHTALFNMINLARQAWGEHEVQA</sequence>
<protein>
    <submittedName>
        <fullName evidence="1">Uncharacterized protein</fullName>
    </submittedName>
</protein>
<evidence type="ECO:0000313" key="1">
    <source>
        <dbReference type="EMBL" id="KAG6379978.1"/>
    </source>
</evidence>
<reference evidence="1" key="1">
    <citation type="submission" date="2021-03" db="EMBL/GenBank/DDBJ databases">
        <title>Evolutionary innovations through gain and loss of genes in the ectomycorrhizal Boletales.</title>
        <authorList>
            <person name="Wu G."/>
            <person name="Miyauchi S."/>
            <person name="Morin E."/>
            <person name="Yang Z.-L."/>
            <person name="Xu J."/>
            <person name="Martin F.M."/>
        </authorList>
    </citation>
    <scope>NUCLEOTIDE SEQUENCE</scope>
    <source>
        <strain evidence="1">BR01</strain>
    </source>
</reference>
<dbReference type="Proteomes" id="UP000683000">
    <property type="component" value="Unassembled WGS sequence"/>
</dbReference>
<name>A0A8I2YZM5_9AGAM</name>
<dbReference type="AlphaFoldDB" id="A0A8I2YZM5"/>
<organism evidence="1 2">
    <name type="scientific">Boletus reticuloceps</name>
    <dbReference type="NCBI Taxonomy" id="495285"/>
    <lineage>
        <taxon>Eukaryota</taxon>
        <taxon>Fungi</taxon>
        <taxon>Dikarya</taxon>
        <taxon>Basidiomycota</taxon>
        <taxon>Agaricomycotina</taxon>
        <taxon>Agaricomycetes</taxon>
        <taxon>Agaricomycetidae</taxon>
        <taxon>Boletales</taxon>
        <taxon>Boletineae</taxon>
        <taxon>Boletaceae</taxon>
        <taxon>Boletoideae</taxon>
        <taxon>Boletus</taxon>
    </lineage>
</organism>
<gene>
    <name evidence="1" type="ORF">JVT61DRAFT_10552</name>
</gene>
<evidence type="ECO:0000313" key="2">
    <source>
        <dbReference type="Proteomes" id="UP000683000"/>
    </source>
</evidence>
<keyword evidence="2" id="KW-1185">Reference proteome</keyword>
<accession>A0A8I2YZM5</accession>
<comment type="caution">
    <text evidence="1">The sequence shown here is derived from an EMBL/GenBank/DDBJ whole genome shotgun (WGS) entry which is preliminary data.</text>
</comment>
<proteinExistence type="predicted"/>